<organism evidence="1 2">
    <name type="scientific">Enterovibrio gelatinilyticus</name>
    <dbReference type="NCBI Taxonomy" id="2899819"/>
    <lineage>
        <taxon>Bacteria</taxon>
        <taxon>Pseudomonadati</taxon>
        <taxon>Pseudomonadota</taxon>
        <taxon>Gammaproteobacteria</taxon>
        <taxon>Vibrionales</taxon>
        <taxon>Vibrionaceae</taxon>
        <taxon>Enterovibrio</taxon>
    </lineage>
</organism>
<protein>
    <submittedName>
        <fullName evidence="1">Uncharacterized protein</fullName>
    </submittedName>
</protein>
<gene>
    <name evidence="1" type="ORF">LRP50_04180</name>
</gene>
<name>A0ABT5QWB7_9GAMM</name>
<dbReference type="Pfam" id="PF08238">
    <property type="entry name" value="Sel1"/>
    <property type="match status" value="3"/>
</dbReference>
<dbReference type="InterPro" id="IPR011990">
    <property type="entry name" value="TPR-like_helical_dom_sf"/>
</dbReference>
<dbReference type="RefSeq" id="WP_274163231.1">
    <property type="nucleotide sequence ID" value="NZ_JAJUBC010000003.1"/>
</dbReference>
<reference evidence="1" key="1">
    <citation type="submission" date="2021-12" db="EMBL/GenBank/DDBJ databases">
        <title>Enterovibrio ZSDZ35 sp. nov. and Enterovibrio ZSDZ42 sp. nov., isolated from coastal seawater in Qingdao.</title>
        <authorList>
            <person name="Zhang P."/>
        </authorList>
    </citation>
    <scope>NUCLEOTIDE SEQUENCE</scope>
    <source>
        <strain evidence="1">ZSDZ42</strain>
    </source>
</reference>
<evidence type="ECO:0000313" key="2">
    <source>
        <dbReference type="Proteomes" id="UP001149400"/>
    </source>
</evidence>
<comment type="caution">
    <text evidence="1">The sequence shown here is derived from an EMBL/GenBank/DDBJ whole genome shotgun (WGS) entry which is preliminary data.</text>
</comment>
<sequence length="690" mass="77999">MAIAGSASAEIVGGDGFISRVDEIEVNQTAIGSRMQLLRVEEITFSDATICGDQTIAVNNDSLEIENVDDYHSAIRNVWYDAAEGGYFLVTTNGCESKGTEMITSISLCSLDICDEKYVIKSDKVWLDSDYLKVRKLQASMYMEKTLPYDESSKSYKVKGVYIESDSVAFESSILDESQLGLSFYGAYTGYYPNGEFKEKYTYDVDGRKQGKGEEFHENGKIKRSASFNDDQLHGEVFSYHGNGQIQSKLLYELGELKDGKYTHYSEDGSVFTSYEKRNGSYVGTQKYFYSNGVLANEKVYENGEIVLNVSFDKSGAKSSESTVDGALTTVNFYKASGFLRQREIFKNTGNSEVMILRESWYDNGNKKYVANYNENLRMHGEQKEWYENGKLSSIYGYSSGEKISSKEWSKNGFLIEESYFKGYKEDKNHKKWDANTGRLIYEVEYDNGMVISAEKTYDGETGSLIKEQYPSDDGSFPRYNFFNGEPPIKYYENGELVKIVCGYSTSIENPVVVFQSAENEDVDSQLMLADFYRGCGEGQRSISWYERAAKNNNLEAARSLVYIYKYGEEHYQQKPDANMALKYVLQSAELDEDGFNLYIAGVEYLPDDFVKEILPSYDSYTKVDTDFVTAKENLIASSEKGFTSAKYVLGLMFQHGVGVDKSKASALSYFEDIRSDDEKLADRLISGIN</sequence>
<accession>A0ABT5QWB7</accession>
<dbReference type="SUPFAM" id="SSF82185">
    <property type="entry name" value="Histone H3 K4-specific methyltransferase SET7/9 N-terminal domain"/>
    <property type="match status" value="2"/>
</dbReference>
<dbReference type="Pfam" id="PF07661">
    <property type="entry name" value="MORN_2"/>
    <property type="match status" value="4"/>
</dbReference>
<proteinExistence type="predicted"/>
<dbReference type="SUPFAM" id="SSF81901">
    <property type="entry name" value="HCP-like"/>
    <property type="match status" value="1"/>
</dbReference>
<dbReference type="Gene3D" id="2.20.110.10">
    <property type="entry name" value="Histone H3 K4-specific methyltransferase SET7/9 N-terminal domain"/>
    <property type="match status" value="1"/>
</dbReference>
<dbReference type="EMBL" id="JAJUBC010000003">
    <property type="protein sequence ID" value="MDD1792322.1"/>
    <property type="molecule type" value="Genomic_DNA"/>
</dbReference>
<dbReference type="InterPro" id="IPR006597">
    <property type="entry name" value="Sel1-like"/>
</dbReference>
<dbReference type="Gene3D" id="1.25.40.10">
    <property type="entry name" value="Tetratricopeptide repeat domain"/>
    <property type="match status" value="1"/>
</dbReference>
<dbReference type="SMART" id="SM00671">
    <property type="entry name" value="SEL1"/>
    <property type="match status" value="3"/>
</dbReference>
<evidence type="ECO:0000313" key="1">
    <source>
        <dbReference type="EMBL" id="MDD1792322.1"/>
    </source>
</evidence>
<dbReference type="InterPro" id="IPR011652">
    <property type="entry name" value="MORN_2"/>
</dbReference>
<dbReference type="Gene3D" id="3.90.930.1">
    <property type="match status" value="2"/>
</dbReference>
<dbReference type="Proteomes" id="UP001149400">
    <property type="component" value="Unassembled WGS sequence"/>
</dbReference>
<keyword evidence="2" id="KW-1185">Reference proteome</keyword>